<keyword evidence="2" id="KW-1185">Reference proteome</keyword>
<protein>
    <recommendedName>
        <fullName evidence="3">Tc1-like transposase DDE domain-containing protein</fullName>
    </recommendedName>
</protein>
<dbReference type="Gene3D" id="3.30.420.10">
    <property type="entry name" value="Ribonuclease H-like superfamily/Ribonuclease H"/>
    <property type="match status" value="1"/>
</dbReference>
<organism evidence="1 2">
    <name type="scientific">Achlya hypogyna</name>
    <name type="common">Oomycete</name>
    <name type="synonym">Protoachlya hypogyna</name>
    <dbReference type="NCBI Taxonomy" id="1202772"/>
    <lineage>
        <taxon>Eukaryota</taxon>
        <taxon>Sar</taxon>
        <taxon>Stramenopiles</taxon>
        <taxon>Oomycota</taxon>
        <taxon>Saprolegniomycetes</taxon>
        <taxon>Saprolegniales</taxon>
        <taxon>Achlyaceae</taxon>
        <taxon>Achlya</taxon>
    </lineage>
</organism>
<evidence type="ECO:0000313" key="1">
    <source>
        <dbReference type="EMBL" id="OQR85907.1"/>
    </source>
</evidence>
<proteinExistence type="predicted"/>
<reference evidence="1 2" key="1">
    <citation type="journal article" date="2014" name="Genome Biol. Evol.">
        <title>The secreted proteins of Achlya hypogyna and Thraustotheca clavata identify the ancestral oomycete secretome and reveal gene acquisitions by horizontal gene transfer.</title>
        <authorList>
            <person name="Misner I."/>
            <person name="Blouin N."/>
            <person name="Leonard G."/>
            <person name="Richards T.A."/>
            <person name="Lane C.E."/>
        </authorList>
    </citation>
    <scope>NUCLEOTIDE SEQUENCE [LARGE SCALE GENOMIC DNA]</scope>
    <source>
        <strain evidence="1 2">ATCC 48635</strain>
    </source>
</reference>
<gene>
    <name evidence="1" type="ORF">ACHHYP_20527</name>
</gene>
<evidence type="ECO:0008006" key="3">
    <source>
        <dbReference type="Google" id="ProtNLM"/>
    </source>
</evidence>
<dbReference type="InterPro" id="IPR036397">
    <property type="entry name" value="RNaseH_sf"/>
</dbReference>
<accession>A0A1V9YJP6</accession>
<dbReference type="PANTHER" id="PTHR33939:SF1">
    <property type="entry name" value="DUF4371 DOMAIN-CONTAINING PROTEIN"/>
    <property type="match status" value="1"/>
</dbReference>
<dbReference type="Proteomes" id="UP000243579">
    <property type="component" value="Unassembled WGS sequence"/>
</dbReference>
<evidence type="ECO:0000313" key="2">
    <source>
        <dbReference type="Proteomes" id="UP000243579"/>
    </source>
</evidence>
<dbReference type="PANTHER" id="PTHR33939">
    <property type="entry name" value="PROTEIN CBG22215"/>
    <property type="match status" value="1"/>
</dbReference>
<sequence>MKELLQKECERLGIAFSTDDFKDILWQKLETHVTAVKLIVVAMAAAKGHEVLYTPPSHSRLQPIEIVWAIIKGVVGRGYRDDQTFQEVRDALDNAFAAVASQAT</sequence>
<dbReference type="OrthoDB" id="78715at2759"/>
<comment type="caution">
    <text evidence="1">The sequence shown here is derived from an EMBL/GenBank/DDBJ whole genome shotgun (WGS) entry which is preliminary data.</text>
</comment>
<dbReference type="AlphaFoldDB" id="A0A1V9YJP6"/>
<dbReference type="GO" id="GO:0003676">
    <property type="term" value="F:nucleic acid binding"/>
    <property type="evidence" value="ECO:0007669"/>
    <property type="project" value="InterPro"/>
</dbReference>
<dbReference type="EMBL" id="JNBR01001558">
    <property type="protein sequence ID" value="OQR85907.1"/>
    <property type="molecule type" value="Genomic_DNA"/>
</dbReference>
<name>A0A1V9YJP6_ACHHY</name>